<dbReference type="RefSeq" id="WP_154328896.1">
    <property type="nucleotide sequence ID" value="NZ_CP045696.1"/>
</dbReference>
<dbReference type="GO" id="GO:0019305">
    <property type="term" value="P:dTDP-rhamnose biosynthetic process"/>
    <property type="evidence" value="ECO:0007669"/>
    <property type="project" value="UniProtKB-UniPathway"/>
</dbReference>
<gene>
    <name evidence="8" type="primary">rfbD</name>
    <name evidence="8" type="ORF">FYJ29_08990</name>
</gene>
<comment type="catalytic activity">
    <reaction evidence="5">
        <text>dTDP-beta-L-rhamnose + NADP(+) = dTDP-4-dehydro-beta-L-rhamnose + NADPH + H(+)</text>
        <dbReference type="Rhea" id="RHEA:21796"/>
        <dbReference type="ChEBI" id="CHEBI:15378"/>
        <dbReference type="ChEBI" id="CHEBI:57510"/>
        <dbReference type="ChEBI" id="CHEBI:57783"/>
        <dbReference type="ChEBI" id="CHEBI:58349"/>
        <dbReference type="ChEBI" id="CHEBI:62830"/>
        <dbReference type="EC" id="1.1.1.133"/>
    </reaction>
</comment>
<dbReference type="PANTHER" id="PTHR10491">
    <property type="entry name" value="DTDP-4-DEHYDRORHAMNOSE REDUCTASE"/>
    <property type="match status" value="1"/>
</dbReference>
<dbReference type="InterPro" id="IPR029903">
    <property type="entry name" value="RmlD-like-bd"/>
</dbReference>
<dbReference type="UniPathway" id="UPA00124"/>
<comment type="caution">
    <text evidence="8">The sequence shown here is derived from an EMBL/GenBank/DDBJ whole genome shotgun (WGS) entry which is preliminary data.</text>
</comment>
<dbReference type="PANTHER" id="PTHR10491:SF4">
    <property type="entry name" value="METHIONINE ADENOSYLTRANSFERASE 2 SUBUNIT BETA"/>
    <property type="match status" value="1"/>
</dbReference>
<dbReference type="EC" id="1.1.1.133" evidence="3 6"/>
<dbReference type="Gene3D" id="3.90.25.10">
    <property type="entry name" value="UDP-galactose 4-epimerase, domain 1"/>
    <property type="match status" value="1"/>
</dbReference>
<comment type="similarity">
    <text evidence="2 6">Belongs to the dTDP-4-dehydrorhamnose reductase family.</text>
</comment>
<evidence type="ECO:0000259" key="7">
    <source>
        <dbReference type="Pfam" id="PF04321"/>
    </source>
</evidence>
<dbReference type="EMBL" id="VULT01000013">
    <property type="protein sequence ID" value="MSS17888.1"/>
    <property type="molecule type" value="Genomic_DNA"/>
</dbReference>
<accession>A0A6L5XEP0</accession>
<proteinExistence type="inferred from homology"/>
<dbReference type="InterPro" id="IPR036291">
    <property type="entry name" value="NAD(P)-bd_dom_sf"/>
</dbReference>
<dbReference type="CDD" id="cd05254">
    <property type="entry name" value="dTDP_HR_like_SDR_e"/>
    <property type="match status" value="1"/>
</dbReference>
<dbReference type="Proteomes" id="UP000483362">
    <property type="component" value="Unassembled WGS sequence"/>
</dbReference>
<comment type="function">
    <text evidence="6">Catalyzes the reduction of dTDP-6-deoxy-L-lyxo-4-hexulose to yield dTDP-L-rhamnose.</text>
</comment>
<organism evidence="8 9">
    <name type="scientific">Sodaliphilus pleomorphus</name>
    <dbReference type="NCBI Taxonomy" id="2606626"/>
    <lineage>
        <taxon>Bacteria</taxon>
        <taxon>Pseudomonadati</taxon>
        <taxon>Bacteroidota</taxon>
        <taxon>Bacteroidia</taxon>
        <taxon>Bacteroidales</taxon>
        <taxon>Muribaculaceae</taxon>
        <taxon>Sodaliphilus</taxon>
    </lineage>
</organism>
<reference evidence="8 9" key="1">
    <citation type="submission" date="2019-08" db="EMBL/GenBank/DDBJ databases">
        <title>In-depth cultivation of the pig gut microbiome towards novel bacterial diversity and tailored functional studies.</title>
        <authorList>
            <person name="Wylensek D."/>
            <person name="Hitch T.C.A."/>
            <person name="Clavel T."/>
        </authorList>
    </citation>
    <scope>NUCLEOTIDE SEQUENCE [LARGE SCALE GENOMIC DNA]</scope>
    <source>
        <strain evidence="8 9">Oil-RF-744-WCA-WT-10</strain>
    </source>
</reference>
<comment type="pathway">
    <text evidence="1 6">Carbohydrate biosynthesis; dTDP-L-rhamnose biosynthesis.</text>
</comment>
<dbReference type="GO" id="GO:0005829">
    <property type="term" value="C:cytosol"/>
    <property type="evidence" value="ECO:0007669"/>
    <property type="project" value="TreeGrafter"/>
</dbReference>
<dbReference type="Pfam" id="PF04321">
    <property type="entry name" value="RmlD_sub_bind"/>
    <property type="match status" value="1"/>
</dbReference>
<evidence type="ECO:0000313" key="8">
    <source>
        <dbReference type="EMBL" id="MSS17888.1"/>
    </source>
</evidence>
<keyword evidence="6" id="KW-0521">NADP</keyword>
<dbReference type="NCBIfam" id="TIGR01214">
    <property type="entry name" value="rmlD"/>
    <property type="match status" value="1"/>
</dbReference>
<sequence length="290" mass="32497">MSKHILVTGANGQLGNEMRNILTRREDVVAYFTDVNELDITSKGDVDSFFDNHTVDYLVNCAAYTAVDKAEDAPELCARLNAHAVALLAEAAHNHGAKMVQISTDYVFNGENFRPYREDDATCPVSVYGETKLKGEKQLLEIAPDSVILRTAWLYSPYGHNFVKTMINLGHEKKQLKVIFDQVGTPTYAKDLAAAVMIVIDAPAWHSGIYHFSDEGAISWYDFAQAIHRLAGIETCTVLPCRTQEYPTRAHRPHYSVLDKSKFKATFNTVIPYWVDSLAHCIARITTHNE</sequence>
<evidence type="ECO:0000256" key="5">
    <source>
        <dbReference type="ARBA" id="ARBA00048200"/>
    </source>
</evidence>
<feature type="domain" description="RmlD-like substrate binding" evidence="7">
    <location>
        <begin position="4"/>
        <end position="285"/>
    </location>
</feature>
<protein>
    <recommendedName>
        <fullName evidence="4 6">dTDP-4-dehydrorhamnose reductase</fullName>
        <ecNumber evidence="3 6">1.1.1.133</ecNumber>
    </recommendedName>
</protein>
<dbReference type="AlphaFoldDB" id="A0A6L5XEP0"/>
<evidence type="ECO:0000256" key="1">
    <source>
        <dbReference type="ARBA" id="ARBA00004781"/>
    </source>
</evidence>
<name>A0A6L5XEP0_9BACT</name>
<dbReference type="Gene3D" id="3.40.50.720">
    <property type="entry name" value="NAD(P)-binding Rossmann-like Domain"/>
    <property type="match status" value="1"/>
</dbReference>
<dbReference type="GO" id="GO:0008831">
    <property type="term" value="F:dTDP-4-dehydrorhamnose reductase activity"/>
    <property type="evidence" value="ECO:0007669"/>
    <property type="project" value="UniProtKB-EC"/>
</dbReference>
<keyword evidence="6 8" id="KW-0560">Oxidoreductase</keyword>
<evidence type="ECO:0000256" key="2">
    <source>
        <dbReference type="ARBA" id="ARBA00010944"/>
    </source>
</evidence>
<evidence type="ECO:0000256" key="4">
    <source>
        <dbReference type="ARBA" id="ARBA00017099"/>
    </source>
</evidence>
<evidence type="ECO:0000256" key="3">
    <source>
        <dbReference type="ARBA" id="ARBA00012929"/>
    </source>
</evidence>
<dbReference type="SUPFAM" id="SSF51735">
    <property type="entry name" value="NAD(P)-binding Rossmann-fold domains"/>
    <property type="match status" value="1"/>
</dbReference>
<dbReference type="InterPro" id="IPR005913">
    <property type="entry name" value="dTDP_dehydrorham_reduct"/>
</dbReference>
<keyword evidence="9" id="KW-1185">Reference proteome</keyword>
<evidence type="ECO:0000313" key="9">
    <source>
        <dbReference type="Proteomes" id="UP000483362"/>
    </source>
</evidence>
<evidence type="ECO:0000256" key="6">
    <source>
        <dbReference type="RuleBase" id="RU364082"/>
    </source>
</evidence>